<reference evidence="3" key="1">
    <citation type="submission" date="2019-08" db="EMBL/GenBank/DDBJ databases">
        <authorList>
            <person name="Kucharzyk K."/>
            <person name="Murdoch R.W."/>
            <person name="Higgins S."/>
            <person name="Loffler F."/>
        </authorList>
    </citation>
    <scope>NUCLEOTIDE SEQUENCE</scope>
</reference>
<sequence>MKRKKILGLEKNVFFTGLTSFFTDTSSKMIYSVMPLFLLSMGSSKTTISLIEGIAESTASLLKAISGLWSDKIGKKKPFMIIGYALSAIVTPIYAFVKFPVQVLYLRFTERIGKGIRTAPRDSLVSASTKNNEMGKSFGFHKAMDNSGAIIGPLIAFLLLKYLPVNYSNIFLLATIPAIIGVLTIIFFIKEPKTEQFANKEQKPKVSIKDIPKRFYFFLFIVFIFSLGNSTDTLLLIKTYETGIDKAYVPFIFMIFNTVSVFLAIPIGKLSDRIGRSKLMIAGFIVYAIVYICFGAFNNIRIFVFLFILYGLYSALVDTSQKAMVSDIVSKNLKGTGFGLYHAILGIALLPASLIAGKLYDNVNSQAPFYFGAIMALIAALLMISFTIVSKKRKNNIAESL</sequence>
<feature type="transmembrane region" description="Helical" evidence="1">
    <location>
        <begin position="79"/>
        <end position="97"/>
    </location>
</feature>
<dbReference type="AlphaFoldDB" id="A0A644VL32"/>
<evidence type="ECO:0000259" key="2">
    <source>
        <dbReference type="PROSITE" id="PS50850"/>
    </source>
</evidence>
<evidence type="ECO:0000313" key="3">
    <source>
        <dbReference type="EMBL" id="MPL91352.1"/>
    </source>
</evidence>
<keyword evidence="1" id="KW-1133">Transmembrane helix</keyword>
<keyword evidence="1" id="KW-0812">Transmembrane</keyword>
<feature type="transmembrane region" description="Helical" evidence="1">
    <location>
        <begin position="248"/>
        <end position="267"/>
    </location>
</feature>
<dbReference type="InterPro" id="IPR020846">
    <property type="entry name" value="MFS_dom"/>
</dbReference>
<organism evidence="3">
    <name type="scientific">bioreactor metagenome</name>
    <dbReference type="NCBI Taxonomy" id="1076179"/>
    <lineage>
        <taxon>unclassified sequences</taxon>
        <taxon>metagenomes</taxon>
        <taxon>ecological metagenomes</taxon>
    </lineage>
</organism>
<dbReference type="PANTHER" id="PTHR23518:SF2">
    <property type="entry name" value="MAJOR FACILITATOR SUPERFAMILY TRANSPORTER"/>
    <property type="match status" value="1"/>
</dbReference>
<feature type="transmembrane region" description="Helical" evidence="1">
    <location>
        <begin position="170"/>
        <end position="190"/>
    </location>
</feature>
<name>A0A644VL32_9ZZZZ</name>
<dbReference type="GO" id="GO:0022857">
    <property type="term" value="F:transmembrane transporter activity"/>
    <property type="evidence" value="ECO:0007669"/>
    <property type="project" value="InterPro"/>
</dbReference>
<protein>
    <submittedName>
        <fullName evidence="3">Multidrug resistance protein MdtG</fullName>
    </submittedName>
</protein>
<dbReference type="SUPFAM" id="SSF103473">
    <property type="entry name" value="MFS general substrate transporter"/>
    <property type="match status" value="1"/>
</dbReference>
<feature type="transmembrane region" description="Helical" evidence="1">
    <location>
        <begin position="340"/>
        <end position="357"/>
    </location>
</feature>
<comment type="caution">
    <text evidence="3">The sequence shown here is derived from an EMBL/GenBank/DDBJ whole genome shotgun (WGS) entry which is preliminary data.</text>
</comment>
<dbReference type="Gene3D" id="1.20.1250.20">
    <property type="entry name" value="MFS general substrate transporter like domains"/>
    <property type="match status" value="2"/>
</dbReference>
<feature type="domain" description="Major facilitator superfamily (MFS) profile" evidence="2">
    <location>
        <begin position="12"/>
        <end position="391"/>
    </location>
</feature>
<feature type="transmembrane region" description="Helical" evidence="1">
    <location>
        <begin position="369"/>
        <end position="389"/>
    </location>
</feature>
<dbReference type="Pfam" id="PF07690">
    <property type="entry name" value="MFS_1"/>
    <property type="match status" value="1"/>
</dbReference>
<keyword evidence="1" id="KW-0472">Membrane</keyword>
<feature type="transmembrane region" description="Helical" evidence="1">
    <location>
        <begin position="12"/>
        <end position="31"/>
    </location>
</feature>
<gene>
    <name evidence="3" type="primary">mdtG_5</name>
    <name evidence="3" type="ORF">SDC9_37420</name>
</gene>
<dbReference type="InterPro" id="IPR011701">
    <property type="entry name" value="MFS"/>
</dbReference>
<dbReference type="InterPro" id="IPR036259">
    <property type="entry name" value="MFS_trans_sf"/>
</dbReference>
<feature type="transmembrane region" description="Helical" evidence="1">
    <location>
        <begin position="279"/>
        <end position="297"/>
    </location>
</feature>
<dbReference type="CDD" id="cd17370">
    <property type="entry name" value="MFS_MJ1317_like"/>
    <property type="match status" value="1"/>
</dbReference>
<feature type="transmembrane region" description="Helical" evidence="1">
    <location>
        <begin position="211"/>
        <end position="228"/>
    </location>
</feature>
<accession>A0A644VL32</accession>
<dbReference type="PROSITE" id="PS50850">
    <property type="entry name" value="MFS"/>
    <property type="match status" value="1"/>
</dbReference>
<dbReference type="PANTHER" id="PTHR23518">
    <property type="entry name" value="C-METHYLTRANSFERASE"/>
    <property type="match status" value="1"/>
</dbReference>
<dbReference type="EMBL" id="VSSQ01000327">
    <property type="protein sequence ID" value="MPL91352.1"/>
    <property type="molecule type" value="Genomic_DNA"/>
</dbReference>
<feature type="transmembrane region" description="Helical" evidence="1">
    <location>
        <begin position="303"/>
        <end position="319"/>
    </location>
</feature>
<proteinExistence type="predicted"/>
<feature type="transmembrane region" description="Helical" evidence="1">
    <location>
        <begin position="143"/>
        <end position="164"/>
    </location>
</feature>
<evidence type="ECO:0000256" key="1">
    <source>
        <dbReference type="SAM" id="Phobius"/>
    </source>
</evidence>